<proteinExistence type="predicted"/>
<protein>
    <submittedName>
        <fullName evidence="2">Uncharacterized protein</fullName>
    </submittedName>
</protein>
<feature type="transmembrane region" description="Helical" evidence="1">
    <location>
        <begin position="16"/>
        <end position="38"/>
    </location>
</feature>
<dbReference type="EMBL" id="KQ417921">
    <property type="protein sequence ID" value="KOF89731.1"/>
    <property type="molecule type" value="Genomic_DNA"/>
</dbReference>
<name>A0A0L8HKG6_OCTBM</name>
<dbReference type="AlphaFoldDB" id="A0A0L8HKG6"/>
<accession>A0A0L8HKG6</accession>
<gene>
    <name evidence="2" type="ORF">OCBIM_22012631mg</name>
</gene>
<keyword evidence="1" id="KW-0812">Transmembrane</keyword>
<keyword evidence="1" id="KW-1133">Transmembrane helix</keyword>
<evidence type="ECO:0000313" key="2">
    <source>
        <dbReference type="EMBL" id="KOF89731.1"/>
    </source>
</evidence>
<reference evidence="2" key="1">
    <citation type="submission" date="2015-07" db="EMBL/GenBank/DDBJ databases">
        <title>MeaNS - Measles Nucleotide Surveillance Program.</title>
        <authorList>
            <person name="Tran T."/>
            <person name="Druce J."/>
        </authorList>
    </citation>
    <scope>NUCLEOTIDE SEQUENCE</scope>
    <source>
        <strain evidence="2">UCB-OBI-ISO-001</strain>
        <tissue evidence="2">Gonad</tissue>
    </source>
</reference>
<evidence type="ECO:0000256" key="1">
    <source>
        <dbReference type="SAM" id="Phobius"/>
    </source>
</evidence>
<organism evidence="2">
    <name type="scientific">Octopus bimaculoides</name>
    <name type="common">California two-spotted octopus</name>
    <dbReference type="NCBI Taxonomy" id="37653"/>
    <lineage>
        <taxon>Eukaryota</taxon>
        <taxon>Metazoa</taxon>
        <taxon>Spiralia</taxon>
        <taxon>Lophotrochozoa</taxon>
        <taxon>Mollusca</taxon>
        <taxon>Cephalopoda</taxon>
        <taxon>Coleoidea</taxon>
        <taxon>Octopodiformes</taxon>
        <taxon>Octopoda</taxon>
        <taxon>Incirrata</taxon>
        <taxon>Octopodidae</taxon>
        <taxon>Octopus</taxon>
    </lineage>
</organism>
<sequence>MYTHIHIRTSTHSASIPIIAATLQINMLYTSVLCLCMYMHEQTKLYFEEIYSDLGIQIC</sequence>
<keyword evidence="1" id="KW-0472">Membrane</keyword>